<dbReference type="EMBL" id="UGCO01000001">
    <property type="protein sequence ID" value="STI75809.1"/>
    <property type="molecule type" value="Genomic_DNA"/>
</dbReference>
<name>A0A376TH26_ECOLX</name>
<dbReference type="AlphaFoldDB" id="A0A376TH26"/>
<sequence length="52" mass="5808">MRRPPPVINIGKGWVLPIVISFAIQRWDERYPTSIQVAGTEAINSMPISTIS</sequence>
<organism evidence="1 3">
    <name type="scientific">Escherichia coli</name>
    <dbReference type="NCBI Taxonomy" id="562"/>
    <lineage>
        <taxon>Bacteria</taxon>
        <taxon>Pseudomonadati</taxon>
        <taxon>Pseudomonadota</taxon>
        <taxon>Gammaproteobacteria</taxon>
        <taxon>Enterobacterales</taxon>
        <taxon>Enterobacteriaceae</taxon>
        <taxon>Escherichia</taxon>
    </lineage>
</organism>
<dbReference type="Proteomes" id="UP000254405">
    <property type="component" value="Unassembled WGS sequence"/>
</dbReference>
<evidence type="ECO:0000313" key="1">
    <source>
        <dbReference type="EMBL" id="STI75809.1"/>
    </source>
</evidence>
<evidence type="ECO:0000313" key="4">
    <source>
        <dbReference type="Proteomes" id="UP000254429"/>
    </source>
</evidence>
<proteinExistence type="predicted"/>
<evidence type="ECO:0000313" key="2">
    <source>
        <dbReference type="EMBL" id="STM38929.1"/>
    </source>
</evidence>
<evidence type="ECO:0000313" key="3">
    <source>
        <dbReference type="Proteomes" id="UP000254405"/>
    </source>
</evidence>
<dbReference type="EMBL" id="UGFG01000001">
    <property type="protein sequence ID" value="STM38929.1"/>
    <property type="molecule type" value="Genomic_DNA"/>
</dbReference>
<reference evidence="3 4" key="1">
    <citation type="submission" date="2018-06" db="EMBL/GenBank/DDBJ databases">
        <authorList>
            <consortium name="Pathogen Informatics"/>
            <person name="Doyle S."/>
        </authorList>
    </citation>
    <scope>NUCLEOTIDE SEQUENCE [LARGE SCALE GENOMIC DNA]</scope>
    <source>
        <strain evidence="2 4">NCTC8500</strain>
        <strain evidence="1 3">NCTC8985</strain>
    </source>
</reference>
<protein>
    <submittedName>
        <fullName evidence="1">Uncharacterized protein</fullName>
    </submittedName>
</protein>
<dbReference type="Proteomes" id="UP000254429">
    <property type="component" value="Unassembled WGS sequence"/>
</dbReference>
<accession>A0A376TH26</accession>
<gene>
    <name evidence="2" type="ORF">NCTC8500_02722</name>
    <name evidence="1" type="ORF">NCTC8985_01047</name>
</gene>